<sequence length="381" mass="43449">MKTFELIAPCHFGLEAVLKKEILDLGYEISLVEDGRVTFIGDDEAICRANVFLRTAERVLLKAGSFKAETFEELFQGTRNIPWEDFIPEDGKFWVAKASSIKSKLFSPSDIQSIMKKAMVERLKNRYGVTWFPENGASYPLRVFLYKDMVTVGIDTSGESLHKRGYRTLTSKAPITETLAAALILLTPWNRDRILVDPFCGSGTFPIEAAMMAANMAPGMNRSFLAEEWRNVIKRKCWYEAMDEAGDLVEEDVQVDIQGYDVDGDIVKAARSNAQSAGVDHMIHFQRRPVSAMSHPKKYGFIISNPPYGERIEEKENLPALYREIGERFAALDSWSMYLITSYEDAQKYIGRKADKNRKIYNGMLKTYFYQFMGPRPPRRS</sequence>
<reference evidence="4" key="1">
    <citation type="submission" date="2012-11" db="EMBL/GenBank/DDBJ databases">
        <title>Dependencies among metagenomic species, viruses, plasmids and units of genetic variation.</title>
        <authorList>
            <person name="Nielsen H.B."/>
            <person name="Almeida M."/>
            <person name="Juncker A.S."/>
            <person name="Rasmussen S."/>
            <person name="Li J."/>
            <person name="Sunagawa S."/>
            <person name="Plichta D."/>
            <person name="Gautier L."/>
            <person name="Le Chatelier E."/>
            <person name="Peletier E."/>
            <person name="Bonde I."/>
            <person name="Nielsen T."/>
            <person name="Manichanh C."/>
            <person name="Arumugam M."/>
            <person name="Batto J."/>
            <person name="Santos M.B.Q.D."/>
            <person name="Blom N."/>
            <person name="Borruel N."/>
            <person name="Burgdorf K.S."/>
            <person name="Boumezbeur F."/>
            <person name="Casellas F."/>
            <person name="Dore J."/>
            <person name="Guarner F."/>
            <person name="Hansen T."/>
            <person name="Hildebrand F."/>
            <person name="Kaas R.S."/>
            <person name="Kennedy S."/>
            <person name="Kristiansen K."/>
            <person name="Kultima J.R."/>
            <person name="Leonard P."/>
            <person name="Levenez F."/>
            <person name="Lund O."/>
            <person name="Moumen B."/>
            <person name="Le Paslier D."/>
            <person name="Pons N."/>
            <person name="Pedersen O."/>
            <person name="Prifti E."/>
            <person name="Qin J."/>
            <person name="Raes J."/>
            <person name="Tap J."/>
            <person name="Tims S."/>
            <person name="Ussery D.W."/>
            <person name="Yamada T."/>
            <person name="MetaHit consortium"/>
            <person name="Renault P."/>
            <person name="Sicheritz-Ponten T."/>
            <person name="Bork P."/>
            <person name="Wang J."/>
            <person name="Brunak S."/>
            <person name="Ehrlich S.D."/>
        </authorList>
    </citation>
    <scope>NUCLEOTIDE SEQUENCE [LARGE SCALE GENOMIC DNA]</scope>
</reference>
<dbReference type="Gene3D" id="3.40.50.150">
    <property type="entry name" value="Vaccinia Virus protein VP39"/>
    <property type="match status" value="1"/>
</dbReference>
<dbReference type="Pfam" id="PF02926">
    <property type="entry name" value="THUMP"/>
    <property type="match status" value="1"/>
</dbReference>
<evidence type="ECO:0000313" key="4">
    <source>
        <dbReference type="EMBL" id="CDB63631.1"/>
    </source>
</evidence>
<protein>
    <recommendedName>
        <fullName evidence="3">THUMP domain-containing protein</fullName>
    </recommendedName>
</protein>
<feature type="domain" description="THUMP" evidence="3">
    <location>
        <begin position="58"/>
        <end position="156"/>
    </location>
</feature>
<evidence type="ECO:0000259" key="3">
    <source>
        <dbReference type="SMART" id="SM00981"/>
    </source>
</evidence>
<dbReference type="PANTHER" id="PTHR47313:SF1">
    <property type="entry name" value="RIBOSOMAL RNA LARGE SUBUNIT METHYLTRANSFERASE K_L"/>
    <property type="match status" value="1"/>
</dbReference>
<dbReference type="PANTHER" id="PTHR47313">
    <property type="entry name" value="RIBOSOMAL RNA LARGE SUBUNIT METHYLTRANSFERASE K/L"/>
    <property type="match status" value="1"/>
</dbReference>
<proteinExistence type="predicted"/>
<dbReference type="InterPro" id="IPR029063">
    <property type="entry name" value="SAM-dependent_MTases_sf"/>
</dbReference>
<keyword evidence="1" id="KW-0489">Methyltransferase</keyword>
<evidence type="ECO:0000256" key="2">
    <source>
        <dbReference type="ARBA" id="ARBA00022679"/>
    </source>
</evidence>
<dbReference type="Proteomes" id="UP000018009">
    <property type="component" value="Unassembled WGS sequence"/>
</dbReference>
<dbReference type="AlphaFoldDB" id="R6K0M8"/>
<dbReference type="PROSITE" id="PS01261">
    <property type="entry name" value="UPF0020"/>
    <property type="match status" value="1"/>
</dbReference>
<keyword evidence="2" id="KW-0808">Transferase</keyword>
<dbReference type="RefSeq" id="WP_022202998.1">
    <property type="nucleotide sequence ID" value="NZ_FR886091.1"/>
</dbReference>
<dbReference type="InterPro" id="IPR004114">
    <property type="entry name" value="THUMP_dom"/>
</dbReference>
<evidence type="ECO:0000313" key="5">
    <source>
        <dbReference type="Proteomes" id="UP000018009"/>
    </source>
</evidence>
<gene>
    <name evidence="4" type="ORF">BN486_03468</name>
</gene>
<name>R6K0M8_9FIRM</name>
<dbReference type="InterPro" id="IPR000241">
    <property type="entry name" value="RlmKL-like_Mtase"/>
</dbReference>
<dbReference type="Pfam" id="PF01170">
    <property type="entry name" value="UPF0020"/>
    <property type="match status" value="1"/>
</dbReference>
<dbReference type="EMBL" id="CBDY010000311">
    <property type="protein sequence ID" value="CDB63631.1"/>
    <property type="molecule type" value="Genomic_DNA"/>
</dbReference>
<dbReference type="GO" id="GO:0003723">
    <property type="term" value="F:RNA binding"/>
    <property type="evidence" value="ECO:0007669"/>
    <property type="project" value="InterPro"/>
</dbReference>
<dbReference type="InterPro" id="IPR054170">
    <property type="entry name" value="RlmL_1st"/>
</dbReference>
<evidence type="ECO:0000256" key="1">
    <source>
        <dbReference type="ARBA" id="ARBA00022603"/>
    </source>
</evidence>
<dbReference type="SUPFAM" id="SSF53335">
    <property type="entry name" value="S-adenosyl-L-methionine-dependent methyltransferases"/>
    <property type="match status" value="1"/>
</dbReference>
<dbReference type="CDD" id="cd11715">
    <property type="entry name" value="THUMP_AdoMetMT"/>
    <property type="match status" value="1"/>
</dbReference>
<dbReference type="GO" id="GO:0070043">
    <property type="term" value="F:rRNA (guanine-N7-)-methyltransferase activity"/>
    <property type="evidence" value="ECO:0007669"/>
    <property type="project" value="TreeGrafter"/>
</dbReference>
<dbReference type="PROSITE" id="PS00092">
    <property type="entry name" value="N6_MTASE"/>
    <property type="match status" value="1"/>
</dbReference>
<dbReference type="Gene3D" id="3.30.2130.30">
    <property type="match status" value="1"/>
</dbReference>
<dbReference type="InterPro" id="IPR053943">
    <property type="entry name" value="RlmKL-like_Mtase_CS"/>
</dbReference>
<accession>R6K0M8</accession>
<dbReference type="InterPro" id="IPR002052">
    <property type="entry name" value="DNA_methylase_N6_adenine_CS"/>
</dbReference>
<dbReference type="GO" id="GO:0008990">
    <property type="term" value="F:rRNA (guanine-N2-)-methyltransferase activity"/>
    <property type="evidence" value="ECO:0007669"/>
    <property type="project" value="TreeGrafter"/>
</dbReference>
<organism evidence="4 5">
    <name type="scientific">[Clostridium] clostridioforme CAG:132</name>
    <dbReference type="NCBI Taxonomy" id="1263065"/>
    <lineage>
        <taxon>Bacteria</taxon>
        <taxon>Bacillati</taxon>
        <taxon>Bacillota</taxon>
        <taxon>Clostridia</taxon>
        <taxon>Lachnospirales</taxon>
        <taxon>Lachnospiraceae</taxon>
        <taxon>Enterocloster</taxon>
    </lineage>
</organism>
<dbReference type="SMART" id="SM00981">
    <property type="entry name" value="THUMP"/>
    <property type="match status" value="1"/>
</dbReference>
<dbReference type="Pfam" id="PF22020">
    <property type="entry name" value="RlmL_1st"/>
    <property type="match status" value="1"/>
</dbReference>
<comment type="caution">
    <text evidence="4">The sequence shown here is derived from an EMBL/GenBank/DDBJ whole genome shotgun (WGS) entry which is preliminary data.</text>
</comment>